<gene>
    <name evidence="2" type="ORF">MEDL_28520</name>
</gene>
<evidence type="ECO:0000256" key="1">
    <source>
        <dbReference type="SAM" id="MobiDB-lite"/>
    </source>
</evidence>
<sequence length="271" mass="31031">MKTVMCTTRQKDNNKKYCAVVQSLQGNQGSLPRNIMVVDSYAEISQGTVPVRMINIGLEDVWINQKTRVGTLHSASLIHEVSQDNIDIDIDQTQINVQIKKIDIAVCKQATTNTENNKKIQLNDLDIEKENLTDEQIEKVKDLLNKNTDIFCKNDLDLGYTDIFITMPRGRGRRRRQDPVGGGRELRIRRAPMEQQQPPVRNERRRPQVEVDEDAPVVRRRRVDEPQLVALQPDVELQENEPQLAALAKNDIWIIGSSLISLKKRHGLDRI</sequence>
<organism evidence="2 3">
    <name type="scientific">Mytilus edulis</name>
    <name type="common">Blue mussel</name>
    <dbReference type="NCBI Taxonomy" id="6550"/>
    <lineage>
        <taxon>Eukaryota</taxon>
        <taxon>Metazoa</taxon>
        <taxon>Spiralia</taxon>
        <taxon>Lophotrochozoa</taxon>
        <taxon>Mollusca</taxon>
        <taxon>Bivalvia</taxon>
        <taxon>Autobranchia</taxon>
        <taxon>Pteriomorphia</taxon>
        <taxon>Mytilida</taxon>
        <taxon>Mytiloidea</taxon>
        <taxon>Mytilidae</taxon>
        <taxon>Mytilinae</taxon>
        <taxon>Mytilus</taxon>
    </lineage>
</organism>
<proteinExistence type="predicted"/>
<name>A0A8S3S965_MYTED</name>
<dbReference type="EMBL" id="CAJPWZ010001419">
    <property type="protein sequence ID" value="CAG2214729.1"/>
    <property type="molecule type" value="Genomic_DNA"/>
</dbReference>
<reference evidence="2" key="1">
    <citation type="submission" date="2021-03" db="EMBL/GenBank/DDBJ databases">
        <authorList>
            <person name="Bekaert M."/>
        </authorList>
    </citation>
    <scope>NUCLEOTIDE SEQUENCE</scope>
</reference>
<evidence type="ECO:0000313" key="3">
    <source>
        <dbReference type="Proteomes" id="UP000683360"/>
    </source>
</evidence>
<keyword evidence="3" id="KW-1185">Reference proteome</keyword>
<protein>
    <submittedName>
        <fullName evidence="2">Uncharacterized protein</fullName>
    </submittedName>
</protein>
<accession>A0A8S3S965</accession>
<dbReference type="AlphaFoldDB" id="A0A8S3S965"/>
<dbReference type="Proteomes" id="UP000683360">
    <property type="component" value="Unassembled WGS sequence"/>
</dbReference>
<comment type="caution">
    <text evidence="2">The sequence shown here is derived from an EMBL/GenBank/DDBJ whole genome shotgun (WGS) entry which is preliminary data.</text>
</comment>
<evidence type="ECO:0000313" key="2">
    <source>
        <dbReference type="EMBL" id="CAG2214729.1"/>
    </source>
</evidence>
<feature type="region of interest" description="Disordered" evidence="1">
    <location>
        <begin position="170"/>
        <end position="217"/>
    </location>
</feature>